<sequence>MRECGGCTMCCKLLGIAELEKPAGRWCPHCVPGRACKIYEDRPSECRTFHCLWILRESFGPEWRPDRCKFVVYGSPDKAALVVNVDVTAPDAWRKNPFYDAFKRWAAEAAADKTHLVVMVGDKATVILPDRDVPLGLVGPGDRIVSKMVTEGGRQRVEPRVERAEA</sequence>
<dbReference type="AlphaFoldDB" id="A0A9E6RI45"/>
<organism evidence="1 2">
    <name type="scientific">Chenggangzhangella methanolivorans</name>
    <dbReference type="NCBI Taxonomy" id="1437009"/>
    <lineage>
        <taxon>Bacteria</taxon>
        <taxon>Pseudomonadati</taxon>
        <taxon>Pseudomonadota</taxon>
        <taxon>Alphaproteobacteria</taxon>
        <taxon>Hyphomicrobiales</taxon>
        <taxon>Methylopilaceae</taxon>
        <taxon>Chenggangzhangella</taxon>
    </lineage>
</organism>
<dbReference type="InterPro" id="IPR052572">
    <property type="entry name" value="UPF0153_domain"/>
</dbReference>
<protein>
    <submittedName>
        <fullName evidence="1">YkgJ family cysteine cluster protein</fullName>
    </submittedName>
</protein>
<evidence type="ECO:0000313" key="1">
    <source>
        <dbReference type="EMBL" id="QZO01432.1"/>
    </source>
</evidence>
<dbReference type="RefSeq" id="WP_378149671.1">
    <property type="nucleotide sequence ID" value="NZ_JBHRXS010000016.1"/>
</dbReference>
<dbReference type="EMBL" id="CP081869">
    <property type="protein sequence ID" value="QZO01432.1"/>
    <property type="molecule type" value="Genomic_DNA"/>
</dbReference>
<reference evidence="1" key="1">
    <citation type="submission" date="2021-08" db="EMBL/GenBank/DDBJ databases">
        <authorList>
            <person name="Zhang H."/>
            <person name="Xu M."/>
            <person name="Yu Z."/>
            <person name="Yang L."/>
            <person name="Cai Y."/>
        </authorList>
    </citation>
    <scope>NUCLEOTIDE SEQUENCE</scope>
    <source>
        <strain evidence="1">CHL1</strain>
    </source>
</reference>
<proteinExistence type="predicted"/>
<name>A0A9E6RI45_9HYPH</name>
<dbReference type="KEGG" id="cmet:K6K41_08300"/>
<dbReference type="Proteomes" id="UP000825701">
    <property type="component" value="Chromosome"/>
</dbReference>
<gene>
    <name evidence="1" type="ORF">K6K41_08300</name>
</gene>
<accession>A0A9E6RI45</accession>
<keyword evidence="2" id="KW-1185">Reference proteome</keyword>
<dbReference type="PANTHER" id="PTHR36931:SF1">
    <property type="entry name" value="UPF0153 PROTEIN YEIW"/>
    <property type="match status" value="1"/>
</dbReference>
<dbReference type="PANTHER" id="PTHR36931">
    <property type="entry name" value="UPF0153 PROTEIN YEIW"/>
    <property type="match status" value="1"/>
</dbReference>
<evidence type="ECO:0000313" key="2">
    <source>
        <dbReference type="Proteomes" id="UP000825701"/>
    </source>
</evidence>